<evidence type="ECO:0000313" key="7">
    <source>
        <dbReference type="Ensembl" id="ENSLLEP00000028431.1"/>
    </source>
</evidence>
<dbReference type="GO" id="GO:0008146">
    <property type="term" value="F:sulfotransferase activity"/>
    <property type="evidence" value="ECO:0007669"/>
    <property type="project" value="InterPro"/>
</dbReference>
<evidence type="ECO:0000256" key="3">
    <source>
        <dbReference type="ARBA" id="ARBA00022490"/>
    </source>
</evidence>
<protein>
    <recommendedName>
        <fullName evidence="5">Sulfotransferase</fullName>
        <ecNumber evidence="5">2.8.2.-</ecNumber>
    </recommendedName>
</protein>
<keyword evidence="3" id="KW-0963">Cytoplasm</keyword>
<dbReference type="SUPFAM" id="SSF52540">
    <property type="entry name" value="P-loop containing nucleoside triphosphate hydrolases"/>
    <property type="match status" value="1"/>
</dbReference>
<evidence type="ECO:0000256" key="2">
    <source>
        <dbReference type="ARBA" id="ARBA00005771"/>
    </source>
</evidence>
<evidence type="ECO:0000256" key="1">
    <source>
        <dbReference type="ARBA" id="ARBA00004496"/>
    </source>
</evidence>
<organism evidence="7 8">
    <name type="scientific">Leptobrachium leishanense</name>
    <name type="common">Leishan spiny toad</name>
    <dbReference type="NCBI Taxonomy" id="445787"/>
    <lineage>
        <taxon>Eukaryota</taxon>
        <taxon>Metazoa</taxon>
        <taxon>Chordata</taxon>
        <taxon>Craniata</taxon>
        <taxon>Vertebrata</taxon>
        <taxon>Euteleostomi</taxon>
        <taxon>Amphibia</taxon>
        <taxon>Batrachia</taxon>
        <taxon>Anura</taxon>
        <taxon>Pelobatoidea</taxon>
        <taxon>Megophryidae</taxon>
        <taxon>Leptobrachium</taxon>
    </lineage>
</organism>
<accession>A0A8C5PV15</accession>
<reference evidence="7" key="2">
    <citation type="submission" date="2025-09" db="UniProtKB">
        <authorList>
            <consortium name="Ensembl"/>
        </authorList>
    </citation>
    <scope>IDENTIFICATION</scope>
</reference>
<sequence length="311" mass="36418">MNQEEFKKLEEASALDNVPSEAIYRFPLELVHGIPLMKPIINRWQEVEQFQARPDDLLIATYPKAGTTWMQEIVDLILQDGDLEKAMRAPSHIRFPFMEFVTPTLPSGVEVLTKMPSPRLIKTHLPYQLVPTSFWNQNCKVIYVARNAKDNAVSFYWFDKMNKAQPDPGTWESYVEAFLQGKVGWGSWFDHVIGWWEAKDKHRILYMLYEDIKEDPKREILKVMRFLGKELSEEVLEKVVHHTSFQAMKENPMTNYSTVPSFMFDRATSMFMRKGEVGDWVNHFTDSQSKAYDKVYNEKMRGTGLKFRSLI</sequence>
<keyword evidence="8" id="KW-1185">Reference proteome</keyword>
<dbReference type="AlphaFoldDB" id="A0A8C5PV15"/>
<dbReference type="OrthoDB" id="205623at2759"/>
<dbReference type="GeneTree" id="ENSGT00940000157101"/>
<comment type="subcellular location">
    <subcellularLocation>
        <location evidence="1">Cytoplasm</location>
    </subcellularLocation>
</comment>
<dbReference type="Gene3D" id="3.40.50.300">
    <property type="entry name" value="P-loop containing nucleotide triphosphate hydrolases"/>
    <property type="match status" value="1"/>
</dbReference>
<keyword evidence="4 5" id="KW-0808">Transferase</keyword>
<dbReference type="Ensembl" id="ENSLLET00000029540.1">
    <property type="protein sequence ID" value="ENSLLEP00000028431.1"/>
    <property type="gene ID" value="ENSLLEG00000018074.1"/>
</dbReference>
<dbReference type="PANTHER" id="PTHR11783">
    <property type="entry name" value="SULFOTRANSFERASE SULT"/>
    <property type="match status" value="1"/>
</dbReference>
<name>A0A8C5PV15_9ANUR</name>
<feature type="domain" description="Sulfotransferase" evidence="6">
    <location>
        <begin position="54"/>
        <end position="304"/>
    </location>
</feature>
<evidence type="ECO:0000313" key="8">
    <source>
        <dbReference type="Proteomes" id="UP000694569"/>
    </source>
</evidence>
<evidence type="ECO:0000259" key="6">
    <source>
        <dbReference type="Pfam" id="PF00685"/>
    </source>
</evidence>
<reference evidence="7" key="1">
    <citation type="submission" date="2025-08" db="UniProtKB">
        <authorList>
            <consortium name="Ensembl"/>
        </authorList>
    </citation>
    <scope>IDENTIFICATION</scope>
</reference>
<evidence type="ECO:0000256" key="4">
    <source>
        <dbReference type="ARBA" id="ARBA00022679"/>
    </source>
</evidence>
<dbReference type="FunFam" id="3.40.50.300:FF:000433">
    <property type="entry name" value="Estrogen sulfotransferase"/>
    <property type="match status" value="1"/>
</dbReference>
<dbReference type="Pfam" id="PF00685">
    <property type="entry name" value="Sulfotransfer_1"/>
    <property type="match status" value="1"/>
</dbReference>
<comment type="similarity">
    <text evidence="2 5">Belongs to the sulfotransferase 1 family.</text>
</comment>
<evidence type="ECO:0000256" key="5">
    <source>
        <dbReference type="RuleBase" id="RU361155"/>
    </source>
</evidence>
<proteinExistence type="inferred from homology"/>
<dbReference type="InterPro" id="IPR000863">
    <property type="entry name" value="Sulfotransferase_dom"/>
</dbReference>
<dbReference type="InterPro" id="IPR027417">
    <property type="entry name" value="P-loop_NTPase"/>
</dbReference>
<dbReference type="Proteomes" id="UP000694569">
    <property type="component" value="Unplaced"/>
</dbReference>
<dbReference type="EC" id="2.8.2.-" evidence="5"/>
<dbReference type="GO" id="GO:0005737">
    <property type="term" value="C:cytoplasm"/>
    <property type="evidence" value="ECO:0007669"/>
    <property type="project" value="UniProtKB-SubCell"/>
</dbReference>